<evidence type="ECO:0000313" key="2">
    <source>
        <dbReference type="Proteomes" id="UP000250462"/>
    </source>
</evidence>
<keyword evidence="2" id="KW-1185">Reference proteome</keyword>
<evidence type="ECO:0000313" key="1">
    <source>
        <dbReference type="EMBL" id="RAW11158.1"/>
    </source>
</evidence>
<comment type="caution">
    <text evidence="1">The sequence shown here is derived from an EMBL/GenBank/DDBJ whole genome shotgun (WGS) entry which is preliminary data.</text>
</comment>
<gene>
    <name evidence="1" type="ORF">DPM12_17610</name>
</gene>
<dbReference type="EMBL" id="QMIG01000022">
    <property type="protein sequence ID" value="RAW11158.1"/>
    <property type="molecule type" value="Genomic_DNA"/>
</dbReference>
<sequence>MGTSTIPSPQEHDQVVNSMTTMVDVQDRAEIARQNLMQIHQTITEAGRQIGENKGWEAPSWLGPLQGAATWTGRAFGKTADAVGTGISGGWKGLQAGSRWLGERILGEDANSALNNAVDSAYDTMGDAGTAFWDGYTHTAEIIDRSLSTAVLSGTVADERGWDPLARFSPENIGEAWELSENVTAGQALVDPIWLEDDLFSNATDETLEAYREGFDEMGRPLDAAYQEVRDESALYNISSGALDFIKAFYFDPAVIAGKGISVARGVYRGDLANMTRRQERRMTEIVTASPRRLERMHVRRTDIAGQRALALRERINNLADEVRAGSLDETDLIRREQAFAMRPDSAAVFAEAARAKRIDTRTGEFLNEHDDELFRAFLGVSLGDQRSIDKLMSRGRRGQELVEDVARMGTTRNNTLAEVARASEEEALRIGDEISNLVTNSGGRQFRDVRVNRNRGRLNVVGDGEKSFDLVGQRVVWDTTPQGVTSEATRQLRDTIQARALTARESAEWATDLRTRLERFTGYHMWLDDVTQKAAESPLRLVPGAGRSAPNRLLDRRSEARIGLMTDPAQSDVRTSIFRPNKANNVGASIMKPAPGWIRRRPGVLDLHRPDEGFKSVERYFDQMRVYAGVGAIQSHMGVERFEALQRSMSNRMLRANNDVERRRVAEEIDAVGVELVATKHGLTPQQALIIARDLQNRKQQLWGDIERRYVETRGRDADPDAPIGQIEVSDGSDLVMMDMPLSVTQLKNHHFGTDLRALDSLLQRHSGGIRNLLGEGGDAATRALEYFHMYWKPSVLFRLGYPIRNISDDGVRALSMAEQPFTMIGNMGIGAAQLMARAGKRVANYGRVPLNVYDRKRWQGRNQDVVKGVDPSAARVDDVRMRSIDERTEGVDAYERTLLHAQANGRARGKVRKPSIVGSIERWLKDDDTFAFDAARSKKVNANNVHDFGLSDAVTMSSRPTAAQIARFAREHSDRLSHQDGAVLVQKTSDGWRMTVGRQGAKWKPIDQVTPRAMTNRVSIWTRQDEEVEFGAPGEPGAGDMFVPLSSSSEDAWKPLAFGGELNAAQVRGEIMRGRRTQTADGRGHAELASEIINREILPDPIIRRYLDSETTDDFVKWLRSPEGRRQGRRVPHKAANPQKWTDEIEQMLNDLLPDEALRQKVRAGQKIDSDEIWLRMQDNPSSVPGYLDERAIQTVFGKGPQAGLVTRLVNKIYDALAVMPTDMVARQPFFRDQYKARLRRIVDSADEGRPSGEVMEFAERQAREYALGQVRRYLFSLADSTDLNHMFRFVSPFMAAWQETMARWATIAMERPHNAFRVWGQGWQSFDELFFLEFVDDEGRNKDDPDHGDLNNIIIPMPDGVKDVAGLLPGIDRESLQYLDGVNVNKNSLNAIMQGNMPWMVPAGPLVQFPVSELYKEKPWLVDENAFSEFTHKWLMPVGPTDIYDMIMPAGWQQSVHRWMAGVEDPVFQSFAANYHRARIHEWRSNGQVGPEPSESQSTQMAQQLQLFHAMGRFASPGSFTLETGVPSMNESASFFIQAARRIRDENPNASEGELLTLFAEEYGEDAWVWWSGTSENGTGLPATSDAVKAYEANKDVIEDNPDLALLFTGMDVFNGDYTYESYLHQQDSGHRERMSGQEVIAESERAQGWAEYNQFDQAIKQELVARGITDVNVSGEEVAGSIQRTGAEDLQLAKQRFVSHLKQKYPGWEEDYSAFDTGKGYRTVNQVRQLIDEGRAPNPEYRPDWAGITEYLQLHDAFAAELDARSMMGGSRNIEAQENRDLAVAWEAAIADLTSRNLEFADVYSRFFERHKLTMGSG</sequence>
<protein>
    <recommendedName>
        <fullName evidence="3">Large polyvalent protein associated domain-containing protein</fullName>
    </recommendedName>
</protein>
<dbReference type="Proteomes" id="UP000250462">
    <property type="component" value="Unassembled WGS sequence"/>
</dbReference>
<proteinExistence type="predicted"/>
<organism evidence="1 2">
    <name type="scientific">Phytoactinopolyspora halophila</name>
    <dbReference type="NCBI Taxonomy" id="1981511"/>
    <lineage>
        <taxon>Bacteria</taxon>
        <taxon>Bacillati</taxon>
        <taxon>Actinomycetota</taxon>
        <taxon>Actinomycetes</taxon>
        <taxon>Jiangellales</taxon>
        <taxon>Jiangellaceae</taxon>
        <taxon>Phytoactinopolyspora</taxon>
    </lineage>
</organism>
<accession>A0A329QKW2</accession>
<reference evidence="1 2" key="1">
    <citation type="submission" date="2018-06" db="EMBL/GenBank/DDBJ databases">
        <title>Phytoactinopolyspora halophila sp. nov., a novel halophilic actinomycete isolated from a saline soil in China.</title>
        <authorList>
            <person name="Tang S.-K."/>
        </authorList>
    </citation>
    <scope>NUCLEOTIDE SEQUENCE [LARGE SCALE GENOMIC DNA]</scope>
    <source>
        <strain evidence="1 2">YIM 96934</strain>
    </source>
</reference>
<evidence type="ECO:0008006" key="3">
    <source>
        <dbReference type="Google" id="ProtNLM"/>
    </source>
</evidence>
<name>A0A329QKW2_9ACTN</name>